<dbReference type="EMBL" id="JAYMYR010000010">
    <property type="protein sequence ID" value="KAK7335776.1"/>
    <property type="molecule type" value="Genomic_DNA"/>
</dbReference>
<feature type="domain" description="XS" evidence="3">
    <location>
        <begin position="174"/>
        <end position="283"/>
    </location>
</feature>
<dbReference type="InterPro" id="IPR038588">
    <property type="entry name" value="XS_domain_sf"/>
</dbReference>
<feature type="coiled-coil region" evidence="1">
    <location>
        <begin position="395"/>
        <end position="537"/>
    </location>
</feature>
<feature type="region of interest" description="Disordered" evidence="2">
    <location>
        <begin position="55"/>
        <end position="75"/>
    </location>
</feature>
<dbReference type="Proteomes" id="UP001374584">
    <property type="component" value="Unassembled WGS sequence"/>
</dbReference>
<dbReference type="Pfam" id="PF03469">
    <property type="entry name" value="XH"/>
    <property type="match status" value="1"/>
</dbReference>
<reference evidence="5 6" key="1">
    <citation type="submission" date="2024-01" db="EMBL/GenBank/DDBJ databases">
        <title>The genomes of 5 underutilized Papilionoideae crops provide insights into root nodulation and disease resistanc.</title>
        <authorList>
            <person name="Jiang F."/>
        </authorList>
    </citation>
    <scope>NUCLEOTIDE SEQUENCE [LARGE SCALE GENOMIC DNA]</scope>
    <source>
        <strain evidence="5">JINMINGXINNONG_FW02</strain>
        <tissue evidence="5">Leaves</tissue>
    </source>
</reference>
<dbReference type="Gene3D" id="3.30.70.2890">
    <property type="entry name" value="XS domain"/>
    <property type="match status" value="1"/>
</dbReference>
<gene>
    <name evidence="5" type="ORF">VNO80_27811</name>
</gene>
<dbReference type="InterPro" id="IPR005380">
    <property type="entry name" value="XS_domain"/>
</dbReference>
<organism evidence="5 6">
    <name type="scientific">Phaseolus coccineus</name>
    <name type="common">Scarlet runner bean</name>
    <name type="synonym">Phaseolus multiflorus</name>
    <dbReference type="NCBI Taxonomy" id="3886"/>
    <lineage>
        <taxon>Eukaryota</taxon>
        <taxon>Viridiplantae</taxon>
        <taxon>Streptophyta</taxon>
        <taxon>Embryophyta</taxon>
        <taxon>Tracheophyta</taxon>
        <taxon>Spermatophyta</taxon>
        <taxon>Magnoliopsida</taxon>
        <taxon>eudicotyledons</taxon>
        <taxon>Gunneridae</taxon>
        <taxon>Pentapetalae</taxon>
        <taxon>rosids</taxon>
        <taxon>fabids</taxon>
        <taxon>Fabales</taxon>
        <taxon>Fabaceae</taxon>
        <taxon>Papilionoideae</taxon>
        <taxon>50 kb inversion clade</taxon>
        <taxon>NPAAA clade</taxon>
        <taxon>indigoferoid/millettioid clade</taxon>
        <taxon>Phaseoleae</taxon>
        <taxon>Phaseolus</taxon>
    </lineage>
</organism>
<keyword evidence="1" id="KW-0175">Coiled coil</keyword>
<evidence type="ECO:0000256" key="1">
    <source>
        <dbReference type="SAM" id="Coils"/>
    </source>
</evidence>
<evidence type="ECO:0000259" key="4">
    <source>
        <dbReference type="Pfam" id="PF03469"/>
    </source>
</evidence>
<dbReference type="Pfam" id="PF03468">
    <property type="entry name" value="XS"/>
    <property type="match status" value="1"/>
</dbReference>
<accession>A0AAN9LH51</accession>
<protein>
    <submittedName>
        <fullName evidence="5">Uncharacterized protein</fullName>
    </submittedName>
</protein>
<dbReference type="InterPro" id="IPR045177">
    <property type="entry name" value="FDM1-5/IDN2"/>
</dbReference>
<dbReference type="InterPro" id="IPR005379">
    <property type="entry name" value="FDM1-5/IDN2_XH"/>
</dbReference>
<name>A0AAN9LH51_PHACN</name>
<evidence type="ECO:0000313" key="6">
    <source>
        <dbReference type="Proteomes" id="UP001374584"/>
    </source>
</evidence>
<sequence>MRIKELAKHSALQLYIERHLGVNNRSEKVAHDRPKNAVLDRPGNIVHDKSRNVVNDRSEKVAHDRPKNAVLDRPGNIVHDKSRNVVNDRSEKVAHDRPKNAVLDRPGNIVLDKSRNVVNDRSQKVAHDRPKNAVLDGPGNVVHDKLRNVNDRPLNIASNRLGNVNVVSENVSKEQLFVWPWIGVVGNIATEFKNGKRIGESGANLRDEFTRKGFHPTKVHPLWNRYGHSGFAIVEFTKDWEGFTNAVNFERSFEAEHCGKRDYYISRNRGNKLYGWVARDDDYFSKTIIGDYLQKNGDLQSVSGKQAEEERKTSLLVFNLDNTLKVKNETLEQVRSKYDDVNVFLNRVINEKEVMIESYNNEMKKMQQETRKDWEKIYVAHEKARLDLHVQSKILEDREKDLQRCQVQNENERKKLYLEKKNNEMAMMEQNKADERVLHLAEEHKKEKEKMHKKILELQKKLDAKQTLELDIQQLKGALQVMKHIGEGDYEEKKKKDAIKVELEDKEEELEVLEELLQTLVVKERKTNDELQDARKELMHWLGKTHSYRAIIGVKRMGELDGKPFVGAARRKFSDDEADVRAVELCSQYEAYLRDPSWFPFKVLTDKKGEKAKEILDEEDEKLRTLKEEYGDEVYRAVTTALLELNEYNPSGRYPLPEIWNSKEGRRASLKEGVSYLIRQWKVKVSKRKR</sequence>
<feature type="domain" description="Factor of DNA methylation 1-5/IDN2" evidence="4">
    <location>
        <begin position="555"/>
        <end position="684"/>
    </location>
</feature>
<feature type="compositionally biased region" description="Basic and acidic residues" evidence="2">
    <location>
        <begin position="55"/>
        <end position="67"/>
    </location>
</feature>
<dbReference type="AlphaFoldDB" id="A0AAN9LH51"/>
<comment type="caution">
    <text evidence="5">The sequence shown here is derived from an EMBL/GenBank/DDBJ whole genome shotgun (WGS) entry which is preliminary data.</text>
</comment>
<proteinExistence type="predicted"/>
<dbReference type="GO" id="GO:0080188">
    <property type="term" value="P:gene silencing by siRNA-directed DNA methylation"/>
    <property type="evidence" value="ECO:0007669"/>
    <property type="project" value="InterPro"/>
</dbReference>
<evidence type="ECO:0000256" key="2">
    <source>
        <dbReference type="SAM" id="MobiDB-lite"/>
    </source>
</evidence>
<dbReference type="PANTHER" id="PTHR21596:SF23">
    <property type="entry name" value="FACTOR OF DNA METHYLATION 4"/>
    <property type="match status" value="1"/>
</dbReference>
<dbReference type="CDD" id="cd12266">
    <property type="entry name" value="RRM_like_XS"/>
    <property type="match status" value="1"/>
</dbReference>
<keyword evidence="6" id="KW-1185">Reference proteome</keyword>
<evidence type="ECO:0000259" key="3">
    <source>
        <dbReference type="Pfam" id="PF03468"/>
    </source>
</evidence>
<dbReference type="PANTHER" id="PTHR21596">
    <property type="entry name" value="RIBONUCLEASE P SUBUNIT P38"/>
    <property type="match status" value="1"/>
</dbReference>
<evidence type="ECO:0000313" key="5">
    <source>
        <dbReference type="EMBL" id="KAK7335776.1"/>
    </source>
</evidence>